<dbReference type="AlphaFoldDB" id="A0A9P1D4Y4"/>
<feature type="region of interest" description="Disordered" evidence="1">
    <location>
        <begin position="185"/>
        <end position="221"/>
    </location>
</feature>
<name>A0A9P1D4Y4_9DINO</name>
<feature type="compositionally biased region" description="Basic and acidic residues" evidence="1">
    <location>
        <begin position="482"/>
        <end position="499"/>
    </location>
</feature>
<dbReference type="OrthoDB" id="433812at2759"/>
<comment type="caution">
    <text evidence="2">The sequence shown here is derived from an EMBL/GenBank/DDBJ whole genome shotgun (WGS) entry which is preliminary data.</text>
</comment>
<feature type="region of interest" description="Disordered" evidence="1">
    <location>
        <begin position="360"/>
        <end position="631"/>
    </location>
</feature>
<evidence type="ECO:0000313" key="2">
    <source>
        <dbReference type="EMBL" id="CAI4002503.1"/>
    </source>
</evidence>
<accession>A0A9P1D4Y4</accession>
<reference evidence="3" key="2">
    <citation type="submission" date="2024-04" db="EMBL/GenBank/DDBJ databases">
        <authorList>
            <person name="Chen Y."/>
            <person name="Shah S."/>
            <person name="Dougan E. K."/>
            <person name="Thang M."/>
            <person name="Chan C."/>
        </authorList>
    </citation>
    <scope>NUCLEOTIDE SEQUENCE [LARGE SCALE GENOMIC DNA]</scope>
</reference>
<dbReference type="Proteomes" id="UP001152797">
    <property type="component" value="Unassembled WGS sequence"/>
</dbReference>
<gene>
    <name evidence="2" type="ORF">C1SCF055_LOCUS28450</name>
</gene>
<proteinExistence type="predicted"/>
<evidence type="ECO:0000256" key="1">
    <source>
        <dbReference type="SAM" id="MobiDB-lite"/>
    </source>
</evidence>
<reference evidence="2" key="1">
    <citation type="submission" date="2022-10" db="EMBL/GenBank/DDBJ databases">
        <authorList>
            <person name="Chen Y."/>
            <person name="Dougan E. K."/>
            <person name="Chan C."/>
            <person name="Rhodes N."/>
            <person name="Thang M."/>
        </authorList>
    </citation>
    <scope>NUCLEOTIDE SEQUENCE</scope>
</reference>
<feature type="compositionally biased region" description="Basic and acidic residues" evidence="1">
    <location>
        <begin position="606"/>
        <end position="615"/>
    </location>
</feature>
<feature type="compositionally biased region" description="Low complexity" evidence="1">
    <location>
        <begin position="590"/>
        <end position="602"/>
    </location>
</feature>
<feature type="compositionally biased region" description="Basic and acidic residues" evidence="1">
    <location>
        <begin position="437"/>
        <end position="464"/>
    </location>
</feature>
<protein>
    <submittedName>
        <fullName evidence="2">Uncharacterized protein</fullName>
    </submittedName>
</protein>
<sequence length="727" mass="78953">MAVAPDFDNDEPIPGTSLEGLGHAWEADECIRGHALQNGGSLLSWPTPKHVGVINFQCASHNAKVLSILLELWCPQVRSVKTVNIDQLRAEVRSFRAKLFFPEDEVKVNCDAISIRSFVTYLGRRHNGSKRREVPVLADDYGESSLAEALGIPQVAHPVVPVPDSQIPADSAAGLDMEFPDRQPAEDEIPATLPDDSQLPKSPDDSAKASPPITPTELEMTPQAASVIEVPESPPMAAAAPVTREEMAKASVVVLTQPQQSPHPVVATNGLPTSSKHSPEDLRALQEKIEYLKQRLQHVNVKGAARPFHTRDQVTDVQDTLQCDMSPIAKEWQANPPAVPLDPSSPKRFARPALSEETMALGGAPSASSVGAGSETPKDVDEVKQVIPDEVAVVGGSSDQLSKEPLVACDKGEIQTGDDGDEDLFHATAEPVTRKQQFAERDALKKEMKKTEEPHPEEGVPDKKTAKKNAQASKKAQAKAKAKAEAKKAAEKAKKEAEKAKKKAKKEAEKAKKEAEKAKKKAKKAEGKTRATKNGQKKRKQLEESQPSAENHENVSAVPENPPAPSPVPAEDVVMADGSGSSAPALKVPAGSGSSAASNAADDGLDDAKEDERKTFARRFRPSRSDPASRFDSLKNTFKKHLAGRFNKESTMEVEFWNYCMKQLKNASSPVSNYDFFFETCVLTFEDLDTVKRTWPTYAVLMFYDLFLGSAQTQTLETSPTTVDFDS</sequence>
<feature type="compositionally biased region" description="Low complexity" evidence="1">
    <location>
        <begin position="360"/>
        <end position="374"/>
    </location>
</feature>
<dbReference type="EMBL" id="CAMXCT020003112">
    <property type="protein sequence ID" value="CAL1155878.1"/>
    <property type="molecule type" value="Genomic_DNA"/>
</dbReference>
<keyword evidence="4" id="KW-1185">Reference proteome</keyword>
<dbReference type="EMBL" id="CAMXCT010003112">
    <property type="protein sequence ID" value="CAI4002503.1"/>
    <property type="molecule type" value="Genomic_DNA"/>
</dbReference>
<evidence type="ECO:0000313" key="3">
    <source>
        <dbReference type="EMBL" id="CAL1155878.1"/>
    </source>
</evidence>
<evidence type="ECO:0000313" key="4">
    <source>
        <dbReference type="Proteomes" id="UP001152797"/>
    </source>
</evidence>
<feature type="compositionally biased region" description="Basic and acidic residues" evidence="1">
    <location>
        <begin position="506"/>
        <end position="517"/>
    </location>
</feature>
<dbReference type="EMBL" id="CAMXCT030003112">
    <property type="protein sequence ID" value="CAL4789815.1"/>
    <property type="molecule type" value="Genomic_DNA"/>
</dbReference>
<organism evidence="2">
    <name type="scientific">Cladocopium goreaui</name>
    <dbReference type="NCBI Taxonomy" id="2562237"/>
    <lineage>
        <taxon>Eukaryota</taxon>
        <taxon>Sar</taxon>
        <taxon>Alveolata</taxon>
        <taxon>Dinophyceae</taxon>
        <taxon>Suessiales</taxon>
        <taxon>Symbiodiniaceae</taxon>
        <taxon>Cladocopium</taxon>
    </lineage>
</organism>